<dbReference type="Bgee" id="ENSPREG00000016025">
    <property type="expression patterns" value="Expressed in caudal fin"/>
</dbReference>
<dbReference type="Ensembl" id="ENSPRET00000023976.1">
    <property type="protein sequence ID" value="ENSPREP00000023734.1"/>
    <property type="gene ID" value="ENSPREG00000016025.1"/>
</dbReference>
<dbReference type="GeneTree" id="ENSGT01150000289470"/>
<name>A0A3P9PPL0_POERE</name>
<keyword evidence="2" id="KW-1185">Reference proteome</keyword>
<reference evidence="2" key="1">
    <citation type="submission" date="2013-11" db="EMBL/GenBank/DDBJ databases">
        <title>The genomic landscape of the Guanapo guppy.</title>
        <authorList>
            <person name="Kuenstner A."/>
            <person name="Dreyer C."/>
        </authorList>
    </citation>
    <scope>NUCLEOTIDE SEQUENCE</scope>
    <source>
        <strain evidence="2">Guanapo</strain>
    </source>
</reference>
<sequence>MPLFLVDSITAMAFFTGLSKKAIKQLQLLQNDIFDIIAQFNNRDMIIGGDFNCYLDPLLDRSSSQVASSLKSVSVIMSLNLVDIWRLQHPSDRKYSFFPPSHGHDNPKHMTQ</sequence>
<evidence type="ECO:0000313" key="1">
    <source>
        <dbReference type="Ensembl" id="ENSPREP00000023734.1"/>
    </source>
</evidence>
<dbReference type="Gene3D" id="3.60.10.10">
    <property type="entry name" value="Endonuclease/exonuclease/phosphatase"/>
    <property type="match status" value="1"/>
</dbReference>
<dbReference type="SUPFAM" id="SSF56219">
    <property type="entry name" value="DNase I-like"/>
    <property type="match status" value="1"/>
</dbReference>
<evidence type="ECO:0008006" key="3">
    <source>
        <dbReference type="Google" id="ProtNLM"/>
    </source>
</evidence>
<organism evidence="1 2">
    <name type="scientific">Poecilia reticulata</name>
    <name type="common">Guppy</name>
    <name type="synonym">Acanthophacelus reticulatus</name>
    <dbReference type="NCBI Taxonomy" id="8081"/>
    <lineage>
        <taxon>Eukaryota</taxon>
        <taxon>Metazoa</taxon>
        <taxon>Chordata</taxon>
        <taxon>Craniata</taxon>
        <taxon>Vertebrata</taxon>
        <taxon>Euteleostomi</taxon>
        <taxon>Actinopterygii</taxon>
        <taxon>Neopterygii</taxon>
        <taxon>Teleostei</taxon>
        <taxon>Neoteleostei</taxon>
        <taxon>Acanthomorphata</taxon>
        <taxon>Ovalentaria</taxon>
        <taxon>Atherinomorphae</taxon>
        <taxon>Cyprinodontiformes</taxon>
        <taxon>Poeciliidae</taxon>
        <taxon>Poeciliinae</taxon>
        <taxon>Poecilia</taxon>
    </lineage>
</organism>
<reference evidence="1" key="3">
    <citation type="submission" date="2025-09" db="UniProtKB">
        <authorList>
            <consortium name="Ensembl"/>
        </authorList>
    </citation>
    <scope>IDENTIFICATION</scope>
    <source>
        <strain evidence="1">Guanapo</strain>
    </source>
</reference>
<dbReference type="AlphaFoldDB" id="A0A3P9PPL0"/>
<dbReference type="STRING" id="8081.ENSPREP00000023734"/>
<reference evidence="1" key="2">
    <citation type="submission" date="2025-08" db="UniProtKB">
        <authorList>
            <consortium name="Ensembl"/>
        </authorList>
    </citation>
    <scope>IDENTIFICATION</scope>
    <source>
        <strain evidence="1">Guanapo</strain>
    </source>
</reference>
<dbReference type="Proteomes" id="UP000242638">
    <property type="component" value="Unassembled WGS sequence"/>
</dbReference>
<accession>A0A3P9PPL0</accession>
<evidence type="ECO:0000313" key="2">
    <source>
        <dbReference type="Proteomes" id="UP000242638"/>
    </source>
</evidence>
<proteinExistence type="predicted"/>
<dbReference type="InterPro" id="IPR036691">
    <property type="entry name" value="Endo/exonu/phosph_ase_sf"/>
</dbReference>
<protein>
    <recommendedName>
        <fullName evidence="3">Endonuclease/exonuclease/phosphatase domain-containing protein</fullName>
    </recommendedName>
</protein>